<evidence type="ECO:0000256" key="1">
    <source>
        <dbReference type="SAM" id="MobiDB-lite"/>
    </source>
</evidence>
<dbReference type="AlphaFoldDB" id="A0A1B0GBX8"/>
<proteinExistence type="predicted"/>
<keyword evidence="3" id="KW-1185">Reference proteome</keyword>
<dbReference type="EMBL" id="CCAG010005900">
    <property type="status" value="NOT_ANNOTATED_CDS"/>
    <property type="molecule type" value="Genomic_DNA"/>
</dbReference>
<feature type="compositionally biased region" description="Low complexity" evidence="1">
    <location>
        <begin position="66"/>
        <end position="76"/>
    </location>
</feature>
<dbReference type="VEuPathDB" id="VectorBase:GMOY010809"/>
<dbReference type="EnsemblMetazoa" id="GMOY010809-RA">
    <property type="protein sequence ID" value="GMOY010809-PA"/>
    <property type="gene ID" value="GMOY010809"/>
</dbReference>
<accession>A0A1B0GBX8</accession>
<sequence>MKLCAGHMHAKNYIIQFKEKSRKEYKEYRFSFGTRSALLRISTNFLLPGAALTARSTSLQRVPKGSRASTTSRTTSVLKQQRPTTTAFASTPKVVGCWQK</sequence>
<evidence type="ECO:0000313" key="2">
    <source>
        <dbReference type="EnsemblMetazoa" id="GMOY010809-PA"/>
    </source>
</evidence>
<evidence type="ECO:0000313" key="3">
    <source>
        <dbReference type="Proteomes" id="UP000092444"/>
    </source>
</evidence>
<protein>
    <submittedName>
        <fullName evidence="2">Uncharacterized protein</fullName>
    </submittedName>
</protein>
<name>A0A1B0GBX8_GLOMM</name>
<feature type="region of interest" description="Disordered" evidence="1">
    <location>
        <begin position="58"/>
        <end position="85"/>
    </location>
</feature>
<reference evidence="2" key="1">
    <citation type="submission" date="2020-05" db="UniProtKB">
        <authorList>
            <consortium name="EnsemblMetazoa"/>
        </authorList>
    </citation>
    <scope>IDENTIFICATION</scope>
    <source>
        <strain evidence="2">Yale</strain>
    </source>
</reference>
<dbReference type="Proteomes" id="UP000092444">
    <property type="component" value="Unassembled WGS sequence"/>
</dbReference>
<organism evidence="2 3">
    <name type="scientific">Glossina morsitans morsitans</name>
    <name type="common">Savannah tsetse fly</name>
    <dbReference type="NCBI Taxonomy" id="37546"/>
    <lineage>
        <taxon>Eukaryota</taxon>
        <taxon>Metazoa</taxon>
        <taxon>Ecdysozoa</taxon>
        <taxon>Arthropoda</taxon>
        <taxon>Hexapoda</taxon>
        <taxon>Insecta</taxon>
        <taxon>Pterygota</taxon>
        <taxon>Neoptera</taxon>
        <taxon>Endopterygota</taxon>
        <taxon>Diptera</taxon>
        <taxon>Brachycera</taxon>
        <taxon>Muscomorpha</taxon>
        <taxon>Hippoboscoidea</taxon>
        <taxon>Glossinidae</taxon>
        <taxon>Glossina</taxon>
    </lineage>
</organism>